<dbReference type="STRING" id="1284197.S8BRF5"/>
<dbReference type="InterPro" id="IPR000210">
    <property type="entry name" value="BTB/POZ_dom"/>
</dbReference>
<dbReference type="eggNOG" id="KOG4441">
    <property type="taxonomic scope" value="Eukaryota"/>
</dbReference>
<sequence length="265" mass="30040">MVENAPTIPVKEPQTAEMVLSPTFNGFPKSVWLLKDPKFSDIKVLAGTKAPVEFKLHRAILAERSTFFNKILQSDFIESKTQEVLLPEVKPSVFALVVKYLYTGEYVSQQNEKSSPDDIASMYEAADYLDIPDLKQVIMEMIWKKVENFAEELDVKLVTAVLEMLAKTFYETAKLEKLIQKLLERKKLGSWMERPKFKEVLDNYGVLGRLIIENSRMPGITPVPKGWAKDIKPKVFCRACSVMKDLGSNHPAHTFTLACGHQATV</sequence>
<dbReference type="PANTHER" id="PTHR24413">
    <property type="entry name" value="SPECKLE-TYPE POZ PROTEIN"/>
    <property type="match status" value="1"/>
</dbReference>
<accession>S8BRF5</accession>
<reference evidence="3" key="2">
    <citation type="submission" date="2013-04" db="EMBL/GenBank/DDBJ databases">
        <title>Genomic mechanisms accounting for the adaptation to parasitism in nematode-trapping fungi.</title>
        <authorList>
            <person name="Ahren D.G."/>
        </authorList>
    </citation>
    <scope>NUCLEOTIDE SEQUENCE [LARGE SCALE GENOMIC DNA]</scope>
    <source>
        <strain evidence="3">CBS 200.50</strain>
    </source>
</reference>
<comment type="caution">
    <text evidence="2">The sequence shown here is derived from an EMBL/GenBank/DDBJ whole genome shotgun (WGS) entry which is preliminary data.</text>
</comment>
<reference evidence="2 3" key="1">
    <citation type="journal article" date="2013" name="PLoS Genet.">
        <title>Genomic mechanisms accounting for the adaptation to parasitism in nematode-trapping fungi.</title>
        <authorList>
            <person name="Meerupati T."/>
            <person name="Andersson K.M."/>
            <person name="Friman E."/>
            <person name="Kumar D."/>
            <person name="Tunlid A."/>
            <person name="Ahren D."/>
        </authorList>
    </citation>
    <scope>NUCLEOTIDE SEQUENCE [LARGE SCALE GENOMIC DNA]</scope>
    <source>
        <strain evidence="2 3">CBS 200.50</strain>
    </source>
</reference>
<dbReference type="InterPro" id="IPR011333">
    <property type="entry name" value="SKP1/BTB/POZ_sf"/>
</dbReference>
<dbReference type="HOGENOM" id="CLU_1073734_0_0_1"/>
<dbReference type="PROSITE" id="PS50097">
    <property type="entry name" value="BTB"/>
    <property type="match status" value="1"/>
</dbReference>
<dbReference type="SMART" id="SM00225">
    <property type="entry name" value="BTB"/>
    <property type="match status" value="1"/>
</dbReference>
<dbReference type="Gene3D" id="3.30.710.10">
    <property type="entry name" value="Potassium Channel Kv1.1, Chain A"/>
    <property type="match status" value="1"/>
</dbReference>
<name>S8BRF5_DACHA</name>
<protein>
    <recommendedName>
        <fullName evidence="1">BTB domain-containing protein</fullName>
    </recommendedName>
</protein>
<organism evidence="2 3">
    <name type="scientific">Dactylellina haptotyla (strain CBS 200.50)</name>
    <name type="common">Nematode-trapping fungus</name>
    <name type="synonym">Monacrosporium haptotylum</name>
    <dbReference type="NCBI Taxonomy" id="1284197"/>
    <lineage>
        <taxon>Eukaryota</taxon>
        <taxon>Fungi</taxon>
        <taxon>Dikarya</taxon>
        <taxon>Ascomycota</taxon>
        <taxon>Pezizomycotina</taxon>
        <taxon>Orbiliomycetes</taxon>
        <taxon>Orbiliales</taxon>
        <taxon>Orbiliaceae</taxon>
        <taxon>Dactylellina</taxon>
    </lineage>
</organism>
<dbReference type="EMBL" id="AQGS01000129">
    <property type="protein sequence ID" value="EPS42058.1"/>
    <property type="molecule type" value="Genomic_DNA"/>
</dbReference>
<evidence type="ECO:0000313" key="2">
    <source>
        <dbReference type="EMBL" id="EPS42058.1"/>
    </source>
</evidence>
<dbReference type="Pfam" id="PF00651">
    <property type="entry name" value="BTB"/>
    <property type="match status" value="1"/>
</dbReference>
<dbReference type="Proteomes" id="UP000015100">
    <property type="component" value="Unassembled WGS sequence"/>
</dbReference>
<evidence type="ECO:0000259" key="1">
    <source>
        <dbReference type="PROSITE" id="PS50097"/>
    </source>
</evidence>
<dbReference type="AlphaFoldDB" id="S8BRF5"/>
<dbReference type="CDD" id="cd18186">
    <property type="entry name" value="BTB_POZ_ZBTB_KLHL-like"/>
    <property type="match status" value="1"/>
</dbReference>
<dbReference type="SUPFAM" id="SSF54695">
    <property type="entry name" value="POZ domain"/>
    <property type="match status" value="1"/>
</dbReference>
<proteinExistence type="predicted"/>
<keyword evidence="3" id="KW-1185">Reference proteome</keyword>
<evidence type="ECO:0000313" key="3">
    <source>
        <dbReference type="Proteomes" id="UP000015100"/>
    </source>
</evidence>
<dbReference type="OrthoDB" id="6359816at2759"/>
<gene>
    <name evidence="2" type="ORF">H072_3840</name>
</gene>
<feature type="domain" description="BTB" evidence="1">
    <location>
        <begin position="40"/>
        <end position="110"/>
    </location>
</feature>